<sequence length="122" mass="12926">MRRHRHGYGPHGLALPPLATSLPAGNGLAVNRHYRAAGDRNNSRASADGYVRTAPPAYAAHCSKRGIMGMLTVRTGGDAGSASVPPCPDSSSRQAGARRLVARLVQRAECERYRAARSFATS</sequence>
<dbReference type="EMBL" id="LOWA01000018">
    <property type="protein sequence ID" value="KVE28402.1"/>
    <property type="molecule type" value="Genomic_DNA"/>
</dbReference>
<accession>A0A124P9G0</accession>
<dbReference type="Proteomes" id="UP000062788">
    <property type="component" value="Unassembled WGS sequence"/>
</dbReference>
<keyword evidence="2" id="KW-1185">Reference proteome</keyword>
<dbReference type="AlphaFoldDB" id="A0A124P9G0"/>
<evidence type="ECO:0000313" key="2">
    <source>
        <dbReference type="Proteomes" id="UP000062788"/>
    </source>
</evidence>
<reference evidence="1 2" key="1">
    <citation type="submission" date="2015-11" db="EMBL/GenBank/DDBJ databases">
        <title>Expanding the genomic diversity of Burkholderia species for the development of highly accurate diagnostics.</title>
        <authorList>
            <person name="Sahl J."/>
            <person name="Keim P."/>
            <person name="Wagner D."/>
        </authorList>
    </citation>
    <scope>NUCLEOTIDE SEQUENCE [LARGE SCALE GENOMIC DNA]</scope>
    <source>
        <strain evidence="1 2">TSV85</strain>
    </source>
</reference>
<evidence type="ECO:0000313" key="1">
    <source>
        <dbReference type="EMBL" id="KVE28402.1"/>
    </source>
</evidence>
<gene>
    <name evidence="1" type="ORF">WS67_06470</name>
</gene>
<proteinExistence type="predicted"/>
<comment type="caution">
    <text evidence="1">The sequence shown here is derived from an EMBL/GenBank/DDBJ whole genome shotgun (WGS) entry which is preliminary data.</text>
</comment>
<protein>
    <submittedName>
        <fullName evidence="1">Uncharacterized protein</fullName>
    </submittedName>
</protein>
<name>A0A124P9G0_9BURK</name>
<organism evidence="1 2">
    <name type="scientific">Burkholderia singularis</name>
    <dbReference type="NCBI Taxonomy" id="1503053"/>
    <lineage>
        <taxon>Bacteria</taxon>
        <taxon>Pseudomonadati</taxon>
        <taxon>Pseudomonadota</taxon>
        <taxon>Betaproteobacteria</taxon>
        <taxon>Burkholderiales</taxon>
        <taxon>Burkholderiaceae</taxon>
        <taxon>Burkholderia</taxon>
        <taxon>pseudomallei group</taxon>
    </lineage>
</organism>